<organism evidence="8 9">
    <name type="scientific">Candidatus Scalindua arabica</name>
    <dbReference type="NCBI Taxonomy" id="1127984"/>
    <lineage>
        <taxon>Bacteria</taxon>
        <taxon>Pseudomonadati</taxon>
        <taxon>Planctomycetota</taxon>
        <taxon>Candidatus Brocadiia</taxon>
        <taxon>Candidatus Brocadiales</taxon>
        <taxon>Candidatus Scalinduaceae</taxon>
        <taxon>Candidatus Scalindua</taxon>
    </lineage>
</organism>
<sequence length="154" mass="18514">MVTKIFIRLSKVVETSEERSKLMGKIKATDTKAEILLRKRLWDKGIRYRKNNKNILGCPDISIKKNKIAIFVDGEFWHGFNWKKKKKKIKSNRKYWIKKIEGNIHRDSKTNKILRKEGWVVIRLWEHEIKKDTEACIKLITREIVKRRKVNLSR</sequence>
<dbReference type="GO" id="GO:0004519">
    <property type="term" value="F:endonuclease activity"/>
    <property type="evidence" value="ECO:0007669"/>
    <property type="project" value="UniProtKB-KW"/>
</dbReference>
<dbReference type="SUPFAM" id="SSF52980">
    <property type="entry name" value="Restriction endonuclease-like"/>
    <property type="match status" value="1"/>
</dbReference>
<keyword evidence="1 6" id="KW-0540">Nuclease</keyword>
<dbReference type="Pfam" id="PF04480">
    <property type="entry name" value="DUF559"/>
    <property type="match status" value="1"/>
</dbReference>
<dbReference type="AlphaFoldDB" id="A0A941W2N3"/>
<dbReference type="InterPro" id="IPR011335">
    <property type="entry name" value="Restrct_endonuc-II-like"/>
</dbReference>
<feature type="domain" description="DUF559" evidence="7">
    <location>
        <begin position="104"/>
        <end position="144"/>
    </location>
</feature>
<dbReference type="EC" id="3.1.-.-" evidence="6"/>
<evidence type="ECO:0000259" key="7">
    <source>
        <dbReference type="Pfam" id="PF04480"/>
    </source>
</evidence>
<dbReference type="InterPro" id="IPR007569">
    <property type="entry name" value="DUF559"/>
</dbReference>
<proteinExistence type="inferred from homology"/>
<comment type="caution">
    <text evidence="8">The sequence shown here is derived from an EMBL/GenBank/DDBJ whole genome shotgun (WGS) entry which is preliminary data.</text>
</comment>
<dbReference type="Pfam" id="PF03852">
    <property type="entry name" value="Vsr"/>
    <property type="match status" value="1"/>
</dbReference>
<keyword evidence="4 6" id="KW-0378">Hydrolase</keyword>
<evidence type="ECO:0000256" key="4">
    <source>
        <dbReference type="ARBA" id="ARBA00022801"/>
    </source>
</evidence>
<dbReference type="GO" id="GO:0006298">
    <property type="term" value="P:mismatch repair"/>
    <property type="evidence" value="ECO:0007669"/>
    <property type="project" value="UniProtKB-UniRule"/>
</dbReference>
<evidence type="ECO:0000313" key="9">
    <source>
        <dbReference type="Proteomes" id="UP000722750"/>
    </source>
</evidence>
<dbReference type="Proteomes" id="UP000722750">
    <property type="component" value="Unassembled WGS sequence"/>
</dbReference>
<evidence type="ECO:0000256" key="6">
    <source>
        <dbReference type="PIRNR" id="PIRNR018267"/>
    </source>
</evidence>
<protein>
    <recommendedName>
        <fullName evidence="6">Very short patch repair endonuclease</fullName>
        <ecNumber evidence="6">3.1.-.-</ecNumber>
    </recommendedName>
</protein>
<keyword evidence="3 6" id="KW-0227">DNA damage</keyword>
<keyword evidence="5 6" id="KW-0234">DNA repair</keyword>
<comment type="similarity">
    <text evidence="6">Belongs to the vsr family.</text>
</comment>
<evidence type="ECO:0000256" key="3">
    <source>
        <dbReference type="ARBA" id="ARBA00022763"/>
    </source>
</evidence>
<gene>
    <name evidence="8" type="ORF">MAG551_01092</name>
</gene>
<evidence type="ECO:0000256" key="5">
    <source>
        <dbReference type="ARBA" id="ARBA00023204"/>
    </source>
</evidence>
<name>A0A941W2N3_9BACT</name>
<keyword evidence="2 6" id="KW-0255">Endonuclease</keyword>
<evidence type="ECO:0000313" key="8">
    <source>
        <dbReference type="EMBL" id="MBS1258039.1"/>
    </source>
</evidence>
<dbReference type="GO" id="GO:0016787">
    <property type="term" value="F:hydrolase activity"/>
    <property type="evidence" value="ECO:0007669"/>
    <property type="project" value="UniProtKB-KW"/>
</dbReference>
<comment type="function">
    <text evidence="6">May nick specific sequences that contain T:G mispairs resulting from m5C-deamination.</text>
</comment>
<dbReference type="InterPro" id="IPR004603">
    <property type="entry name" value="DNA_mismatch_endonuc_vsr"/>
</dbReference>
<dbReference type="NCBIfam" id="TIGR00632">
    <property type="entry name" value="vsr"/>
    <property type="match status" value="1"/>
</dbReference>
<accession>A0A941W2N3</accession>
<dbReference type="EMBL" id="JAANXD010000044">
    <property type="protein sequence ID" value="MBS1258039.1"/>
    <property type="molecule type" value="Genomic_DNA"/>
</dbReference>
<dbReference type="Gene3D" id="3.40.960.10">
    <property type="entry name" value="VSR Endonuclease"/>
    <property type="match status" value="1"/>
</dbReference>
<evidence type="ECO:0000256" key="1">
    <source>
        <dbReference type="ARBA" id="ARBA00022722"/>
    </source>
</evidence>
<dbReference type="PIRSF" id="PIRSF018267">
    <property type="entry name" value="VSR_endonuc"/>
    <property type="match status" value="1"/>
</dbReference>
<evidence type="ECO:0000256" key="2">
    <source>
        <dbReference type="ARBA" id="ARBA00022759"/>
    </source>
</evidence>
<reference evidence="8" key="1">
    <citation type="journal article" date="2021" name="ISME J.">
        <title>Fine-scale metabolic discontinuity in a stratified prokaryote microbiome of a Red Sea deep halocline.</title>
        <authorList>
            <person name="Michoud G."/>
            <person name="Ngugi D.K."/>
            <person name="Barozzi A."/>
            <person name="Merlino G."/>
            <person name="Calleja M.L."/>
            <person name="Delgado-Huertas A."/>
            <person name="Moran X.A.G."/>
            <person name="Daffonchio D."/>
        </authorList>
    </citation>
    <scope>NUCLEOTIDE SEQUENCE</scope>
    <source>
        <strain evidence="8">SuakinDeep_MAG55_1</strain>
    </source>
</reference>
<dbReference type="CDD" id="cd00221">
    <property type="entry name" value="Vsr"/>
    <property type="match status" value="1"/>
</dbReference>